<proteinExistence type="predicted"/>
<sequence>MKKPEFVLRIVKTKETQQFSCLGEQLAEILSVIYEQTEACNWYVFDVDFNTHHSEQFFTSPFCRIDSTEHLINISKMVDQFLSGVFIAIEGEVADWNLEHMPTTEEKEGLQHEQAVVEIRAFDTSYFEVYGLESELKEKLKLAFLPFCQ</sequence>
<dbReference type="RefSeq" id="WP_006675083.1">
    <property type="nucleotide sequence ID" value="NZ_AHKH01000005.1"/>
</dbReference>
<keyword evidence="2" id="KW-1185">Reference proteome</keyword>
<protein>
    <submittedName>
        <fullName evidence="1">Uncharacterized protein</fullName>
    </submittedName>
</protein>
<reference evidence="1 2" key="1">
    <citation type="journal article" date="2012" name="J. Bacteriol.">
        <title>Genome Sequence of the Pattern-Forming Social Bacterium Paenibacillus dendritiformis C454 Chiral Morphotype.</title>
        <authorList>
            <person name="Sirota-Madi A."/>
            <person name="Olender T."/>
            <person name="Helman Y."/>
            <person name="Brainis I."/>
            <person name="Finkelshtein A."/>
            <person name="Roth D."/>
            <person name="Hagai E."/>
            <person name="Leshkowitz D."/>
            <person name="Brodsky L."/>
            <person name="Galatenko V."/>
            <person name="Nikolaev V."/>
            <person name="Gutnick D.L."/>
            <person name="Lancet D."/>
            <person name="Ben-Jacob E."/>
        </authorList>
    </citation>
    <scope>NUCLEOTIDE SEQUENCE [LARGE SCALE GENOMIC DNA]</scope>
    <source>
        <strain evidence="1 2">C454</strain>
    </source>
</reference>
<accession>H3SAP2</accession>
<name>H3SAP2_9BACL</name>
<comment type="caution">
    <text evidence="1">The sequence shown here is derived from an EMBL/GenBank/DDBJ whole genome shotgun (WGS) entry which is preliminary data.</text>
</comment>
<organism evidence="1 2">
    <name type="scientific">Paenibacillus dendritiformis C454</name>
    <dbReference type="NCBI Taxonomy" id="1131935"/>
    <lineage>
        <taxon>Bacteria</taxon>
        <taxon>Bacillati</taxon>
        <taxon>Bacillota</taxon>
        <taxon>Bacilli</taxon>
        <taxon>Bacillales</taxon>
        <taxon>Paenibacillaceae</taxon>
        <taxon>Paenibacillus</taxon>
    </lineage>
</organism>
<evidence type="ECO:0000313" key="2">
    <source>
        <dbReference type="Proteomes" id="UP000003900"/>
    </source>
</evidence>
<dbReference type="EMBL" id="AHKH01000005">
    <property type="protein sequence ID" value="EHQ63835.1"/>
    <property type="molecule type" value="Genomic_DNA"/>
</dbReference>
<dbReference type="OrthoDB" id="2654597at2"/>
<dbReference type="AlphaFoldDB" id="H3SAP2"/>
<gene>
    <name evidence="1" type="ORF">PDENDC454_02885</name>
</gene>
<evidence type="ECO:0000313" key="1">
    <source>
        <dbReference type="EMBL" id="EHQ63835.1"/>
    </source>
</evidence>
<dbReference type="Proteomes" id="UP000003900">
    <property type="component" value="Unassembled WGS sequence"/>
</dbReference>